<gene>
    <name evidence="1" type="ORF">TTHERM_00295850</name>
</gene>
<reference evidence="2" key="1">
    <citation type="journal article" date="2006" name="PLoS Biol.">
        <title>Macronuclear genome sequence of the ciliate Tetrahymena thermophila, a model eukaryote.</title>
        <authorList>
            <person name="Eisen J.A."/>
            <person name="Coyne R.S."/>
            <person name="Wu M."/>
            <person name="Wu D."/>
            <person name="Thiagarajan M."/>
            <person name="Wortman J.R."/>
            <person name="Badger J.H."/>
            <person name="Ren Q."/>
            <person name="Amedeo P."/>
            <person name="Jones K.M."/>
            <person name="Tallon L.J."/>
            <person name="Delcher A.L."/>
            <person name="Salzberg S.L."/>
            <person name="Silva J.C."/>
            <person name="Haas B.J."/>
            <person name="Majoros W.H."/>
            <person name="Farzad M."/>
            <person name="Carlton J.M."/>
            <person name="Smith R.K. Jr."/>
            <person name="Garg J."/>
            <person name="Pearlman R.E."/>
            <person name="Karrer K.M."/>
            <person name="Sun L."/>
            <person name="Manning G."/>
            <person name="Elde N.C."/>
            <person name="Turkewitz A.P."/>
            <person name="Asai D.J."/>
            <person name="Wilkes D.E."/>
            <person name="Wang Y."/>
            <person name="Cai H."/>
            <person name="Collins K."/>
            <person name="Stewart B.A."/>
            <person name="Lee S.R."/>
            <person name="Wilamowska K."/>
            <person name="Weinberg Z."/>
            <person name="Ruzzo W.L."/>
            <person name="Wloga D."/>
            <person name="Gaertig J."/>
            <person name="Frankel J."/>
            <person name="Tsao C.-C."/>
            <person name="Gorovsky M.A."/>
            <person name="Keeling P.J."/>
            <person name="Waller R.F."/>
            <person name="Patron N.J."/>
            <person name="Cherry J.M."/>
            <person name="Stover N.A."/>
            <person name="Krieger C.J."/>
            <person name="del Toro C."/>
            <person name="Ryder H.F."/>
            <person name="Williamson S.C."/>
            <person name="Barbeau R.A."/>
            <person name="Hamilton E.P."/>
            <person name="Orias E."/>
        </authorList>
    </citation>
    <scope>NUCLEOTIDE SEQUENCE [LARGE SCALE GENOMIC DNA]</scope>
    <source>
        <strain evidence="2">SB210</strain>
    </source>
</reference>
<accession>I7MIG9</accession>
<dbReference type="GeneID" id="7834550"/>
<dbReference type="KEGG" id="tet:TTHERM_00295850"/>
<name>I7MIG9_TETTS</name>
<dbReference type="InParanoid" id="I7MIG9"/>
<dbReference type="AlphaFoldDB" id="I7MIG9"/>
<dbReference type="Proteomes" id="UP000009168">
    <property type="component" value="Unassembled WGS sequence"/>
</dbReference>
<evidence type="ECO:0000313" key="2">
    <source>
        <dbReference type="Proteomes" id="UP000009168"/>
    </source>
</evidence>
<dbReference type="RefSeq" id="XP_001013217.2">
    <property type="nucleotide sequence ID" value="XM_001013217.2"/>
</dbReference>
<dbReference type="EMBL" id="GG662740">
    <property type="protein sequence ID" value="EAR92972.2"/>
    <property type="molecule type" value="Genomic_DNA"/>
</dbReference>
<organism evidence="1 2">
    <name type="scientific">Tetrahymena thermophila (strain SB210)</name>
    <dbReference type="NCBI Taxonomy" id="312017"/>
    <lineage>
        <taxon>Eukaryota</taxon>
        <taxon>Sar</taxon>
        <taxon>Alveolata</taxon>
        <taxon>Ciliophora</taxon>
        <taxon>Intramacronucleata</taxon>
        <taxon>Oligohymenophorea</taxon>
        <taxon>Hymenostomatida</taxon>
        <taxon>Tetrahymenina</taxon>
        <taxon>Tetrahymenidae</taxon>
        <taxon>Tetrahymena</taxon>
    </lineage>
</organism>
<keyword evidence="2" id="KW-1185">Reference proteome</keyword>
<sequence length="113" mass="13147">MLPTKSKQLIFKKIKNNLSYVAEENCFLNIFHKTKQCVPAEIQLRDQNLYKICKNNVNEDLSNYYEKLNEGNKAQETYENIQFFQGQNNFLVGMAITNLNQLLSIFCVNVSNS</sequence>
<protein>
    <submittedName>
        <fullName evidence="1">Uncharacterized protein</fullName>
    </submittedName>
</protein>
<proteinExistence type="predicted"/>
<evidence type="ECO:0000313" key="1">
    <source>
        <dbReference type="EMBL" id="EAR92972.2"/>
    </source>
</evidence>